<protein>
    <recommendedName>
        <fullName evidence="11">Alkyl hydroperoxide reductase E</fullName>
        <ecNumber evidence="10">1.11.1.29</ecNumber>
    </recommendedName>
    <alternativeName>
        <fullName evidence="12">Mycoredoxin-dependent peroxiredoxin</fullName>
    </alternativeName>
    <alternativeName>
        <fullName evidence="13">Peroxiredoxin AhpE</fullName>
    </alternativeName>
    <alternativeName>
        <fullName evidence="5">Thioredoxin peroxidase</fullName>
    </alternativeName>
</protein>
<evidence type="ECO:0000256" key="7">
    <source>
        <dbReference type="ARBA" id="ARBA00056930"/>
    </source>
</evidence>
<dbReference type="PROSITE" id="PS51352">
    <property type="entry name" value="THIOREDOXIN_2"/>
    <property type="match status" value="1"/>
</dbReference>
<feature type="domain" description="Thioredoxin" evidence="16">
    <location>
        <begin position="3"/>
        <end position="152"/>
    </location>
</feature>
<dbReference type="InterPro" id="IPR050455">
    <property type="entry name" value="Tpx_Peroxidase_subfamily"/>
</dbReference>
<dbReference type="OrthoDB" id="9812811at2"/>
<proteinExistence type="inferred from homology"/>
<evidence type="ECO:0000256" key="4">
    <source>
        <dbReference type="ARBA" id="ARBA00023284"/>
    </source>
</evidence>
<dbReference type="Proteomes" id="UP000295172">
    <property type="component" value="Unassembled WGS sequence"/>
</dbReference>
<comment type="similarity">
    <text evidence="8">Belongs to the peroxiredoxin family. AhpE subfamily.</text>
</comment>
<dbReference type="RefSeq" id="WP_132327282.1">
    <property type="nucleotide sequence ID" value="NZ_SMKR01000274.1"/>
</dbReference>
<evidence type="ECO:0000256" key="15">
    <source>
        <dbReference type="SAM" id="MobiDB-lite"/>
    </source>
</evidence>
<evidence type="ECO:0000313" key="18">
    <source>
        <dbReference type="Proteomes" id="UP000295172"/>
    </source>
</evidence>
<evidence type="ECO:0000256" key="6">
    <source>
        <dbReference type="ARBA" id="ARBA00052774"/>
    </source>
</evidence>
<evidence type="ECO:0000256" key="14">
    <source>
        <dbReference type="PIRSR" id="PIRSR000239-1"/>
    </source>
</evidence>
<dbReference type="SUPFAM" id="SSF52833">
    <property type="entry name" value="Thioredoxin-like"/>
    <property type="match status" value="1"/>
</dbReference>
<evidence type="ECO:0000256" key="12">
    <source>
        <dbReference type="ARBA" id="ARBA00082991"/>
    </source>
</evidence>
<comment type="function">
    <text evidence="7">Thiol-specific peroxidase that catalyzes the reduction of hydrogen peroxide and organic hydroperoxides to water and alcohols, respectively. Plays a role in cell protection against oxidative stress by detoxifying peroxides. May represent an important antioxidant defense against cytotoxic peroxides, especially peroxynitrite, which can be formed by activated macrophages during infection.</text>
</comment>
<evidence type="ECO:0000256" key="1">
    <source>
        <dbReference type="ARBA" id="ARBA00022559"/>
    </source>
</evidence>
<keyword evidence="4" id="KW-0676">Redox-active center</keyword>
<dbReference type="InterPro" id="IPR024706">
    <property type="entry name" value="Peroxiredoxin_AhpC-typ"/>
</dbReference>
<gene>
    <name evidence="17" type="ORF">E1218_34730</name>
</gene>
<dbReference type="GO" id="GO:0004601">
    <property type="term" value="F:peroxidase activity"/>
    <property type="evidence" value="ECO:0007669"/>
    <property type="project" value="UniProtKB-KW"/>
</dbReference>
<dbReference type="FunFam" id="3.40.30.10:FF:000118">
    <property type="entry name" value="Peroxiredoxin AhpE"/>
    <property type="match status" value="1"/>
</dbReference>
<dbReference type="PIRSF" id="PIRSF000239">
    <property type="entry name" value="AHPC"/>
    <property type="match status" value="1"/>
</dbReference>
<dbReference type="PANTHER" id="PTHR43110:SF1">
    <property type="entry name" value="THIOL PEROXIDASE"/>
    <property type="match status" value="1"/>
</dbReference>
<evidence type="ECO:0000256" key="8">
    <source>
        <dbReference type="ARBA" id="ARBA00060973"/>
    </source>
</evidence>
<keyword evidence="3" id="KW-0560">Oxidoreductase</keyword>
<accession>A0A4R4W430</accession>
<comment type="catalytic activity">
    <reaction evidence="6">
        <text>[mycoredoxin]-L-dithiol + a hydroperoxide = [mycoredoxin]-L-disulfide + an alcohol + H2O</text>
        <dbReference type="Rhea" id="RHEA:62640"/>
        <dbReference type="Rhea" id="RHEA-COMP:16137"/>
        <dbReference type="Rhea" id="RHEA-COMP:16138"/>
        <dbReference type="ChEBI" id="CHEBI:15377"/>
        <dbReference type="ChEBI" id="CHEBI:29950"/>
        <dbReference type="ChEBI" id="CHEBI:30879"/>
        <dbReference type="ChEBI" id="CHEBI:35924"/>
        <dbReference type="ChEBI" id="CHEBI:50058"/>
        <dbReference type="EC" id="1.11.1.29"/>
    </reaction>
</comment>
<dbReference type="EMBL" id="SMKR01000274">
    <property type="protein sequence ID" value="TDD13282.1"/>
    <property type="molecule type" value="Genomic_DNA"/>
</dbReference>
<evidence type="ECO:0000256" key="2">
    <source>
        <dbReference type="ARBA" id="ARBA00022862"/>
    </source>
</evidence>
<dbReference type="CDD" id="cd03018">
    <property type="entry name" value="PRX_AhpE_like"/>
    <property type="match status" value="1"/>
</dbReference>
<comment type="caution">
    <text evidence="17">The sequence shown here is derived from an EMBL/GenBank/DDBJ whole genome shotgun (WGS) entry which is preliminary data.</text>
</comment>
<evidence type="ECO:0000256" key="13">
    <source>
        <dbReference type="ARBA" id="ARBA00083736"/>
    </source>
</evidence>
<evidence type="ECO:0000313" key="17">
    <source>
        <dbReference type="EMBL" id="TDD13282.1"/>
    </source>
</evidence>
<evidence type="ECO:0000256" key="9">
    <source>
        <dbReference type="ARBA" id="ARBA00065226"/>
    </source>
</evidence>
<evidence type="ECO:0000256" key="5">
    <source>
        <dbReference type="ARBA" id="ARBA00032824"/>
    </source>
</evidence>
<dbReference type="Pfam" id="PF00578">
    <property type="entry name" value="AhpC-TSA"/>
    <property type="match status" value="1"/>
</dbReference>
<feature type="active site" description="Cysteine sulfenic acid (-SOH) intermediate; for peroxidase activity" evidence="14">
    <location>
        <position position="46"/>
    </location>
</feature>
<evidence type="ECO:0000256" key="11">
    <source>
        <dbReference type="ARBA" id="ARBA00068979"/>
    </source>
</evidence>
<feature type="region of interest" description="Disordered" evidence="15">
    <location>
        <begin position="1"/>
        <end position="21"/>
    </location>
</feature>
<name>A0A4R4W430_9ACTN</name>
<dbReference type="InterPro" id="IPR036249">
    <property type="entry name" value="Thioredoxin-like_sf"/>
</dbReference>
<keyword evidence="2" id="KW-0049">Antioxidant</keyword>
<evidence type="ECO:0000256" key="3">
    <source>
        <dbReference type="ARBA" id="ARBA00023002"/>
    </source>
</evidence>
<dbReference type="Gene3D" id="3.40.30.10">
    <property type="entry name" value="Glutaredoxin"/>
    <property type="match status" value="1"/>
</dbReference>
<reference evidence="17 18" key="1">
    <citation type="submission" date="2019-02" db="EMBL/GenBank/DDBJ databases">
        <title>Draft genome sequences of novel Actinobacteria.</title>
        <authorList>
            <person name="Sahin N."/>
            <person name="Ay H."/>
            <person name="Saygin H."/>
        </authorList>
    </citation>
    <scope>NUCLEOTIDE SEQUENCE [LARGE SCALE GENOMIC DNA]</scope>
    <source>
        <strain evidence="17 18">16K104</strain>
    </source>
</reference>
<dbReference type="EC" id="1.11.1.29" evidence="10"/>
<evidence type="ECO:0000256" key="10">
    <source>
        <dbReference type="ARBA" id="ARBA00067009"/>
    </source>
</evidence>
<keyword evidence="1" id="KW-0575">Peroxidase</keyword>
<evidence type="ECO:0000259" key="16">
    <source>
        <dbReference type="PROSITE" id="PS51352"/>
    </source>
</evidence>
<dbReference type="InterPro" id="IPR013766">
    <property type="entry name" value="Thioredoxin_domain"/>
</dbReference>
<comment type="subunit">
    <text evidence="9">Homodimer. Forms both dimers and octamers; a tightly-associated dimer and a ring-like octamer.</text>
</comment>
<keyword evidence="18" id="KW-1185">Reference proteome</keyword>
<dbReference type="PANTHER" id="PTHR43110">
    <property type="entry name" value="THIOL PEROXIDASE"/>
    <property type="match status" value="1"/>
</dbReference>
<dbReference type="InterPro" id="IPR000866">
    <property type="entry name" value="AhpC/TSA"/>
</dbReference>
<organism evidence="17 18">
    <name type="scientific">Kribbella turkmenica</name>
    <dbReference type="NCBI Taxonomy" id="2530375"/>
    <lineage>
        <taxon>Bacteria</taxon>
        <taxon>Bacillati</taxon>
        <taxon>Actinomycetota</taxon>
        <taxon>Actinomycetes</taxon>
        <taxon>Propionibacteriales</taxon>
        <taxon>Kribbellaceae</taxon>
        <taxon>Kribbella</taxon>
    </lineage>
</organism>
<dbReference type="AlphaFoldDB" id="A0A4R4W430"/>
<sequence>MTPAVGSRAPDFTARNQHGEPVRLADHRGRRDVVLVFYPYAFSGVCTRELTTLRDRPDLLAAAEFLAISCDPMFTLRAYADAQELEFGLLSDFWPHGAIASSYGVFDPDRGCALRGTFVIDRDGLVRWSVVNPVPEARDPDDYAAALAGLGHDLG</sequence>